<name>A0AAN9PM60_CLITE</name>
<dbReference type="Proteomes" id="UP001359559">
    <property type="component" value="Unassembled WGS sequence"/>
</dbReference>
<gene>
    <name evidence="1" type="ORF">RJT34_13290</name>
</gene>
<accession>A0AAN9PM60</accession>
<evidence type="ECO:0000313" key="1">
    <source>
        <dbReference type="EMBL" id="KAK7302402.1"/>
    </source>
</evidence>
<comment type="caution">
    <text evidence="1">The sequence shown here is derived from an EMBL/GenBank/DDBJ whole genome shotgun (WGS) entry which is preliminary data.</text>
</comment>
<dbReference type="AlphaFoldDB" id="A0AAN9PM60"/>
<proteinExistence type="predicted"/>
<organism evidence="1 2">
    <name type="scientific">Clitoria ternatea</name>
    <name type="common">Butterfly pea</name>
    <dbReference type="NCBI Taxonomy" id="43366"/>
    <lineage>
        <taxon>Eukaryota</taxon>
        <taxon>Viridiplantae</taxon>
        <taxon>Streptophyta</taxon>
        <taxon>Embryophyta</taxon>
        <taxon>Tracheophyta</taxon>
        <taxon>Spermatophyta</taxon>
        <taxon>Magnoliopsida</taxon>
        <taxon>eudicotyledons</taxon>
        <taxon>Gunneridae</taxon>
        <taxon>Pentapetalae</taxon>
        <taxon>rosids</taxon>
        <taxon>fabids</taxon>
        <taxon>Fabales</taxon>
        <taxon>Fabaceae</taxon>
        <taxon>Papilionoideae</taxon>
        <taxon>50 kb inversion clade</taxon>
        <taxon>NPAAA clade</taxon>
        <taxon>indigoferoid/millettioid clade</taxon>
        <taxon>Phaseoleae</taxon>
        <taxon>Clitoria</taxon>
    </lineage>
</organism>
<evidence type="ECO:0000313" key="2">
    <source>
        <dbReference type="Proteomes" id="UP001359559"/>
    </source>
</evidence>
<protein>
    <submittedName>
        <fullName evidence="1">Uncharacterized protein</fullName>
    </submittedName>
</protein>
<dbReference type="EMBL" id="JAYKXN010000003">
    <property type="protein sequence ID" value="KAK7302402.1"/>
    <property type="molecule type" value="Genomic_DNA"/>
</dbReference>
<sequence>MLCKSNSYNLQIGSDFCCLIQAKLKLVNSAYIDDTSAASSKKRHAVVETPGNIDATKERHLVVEPPSSVDVAEARRAFVKTPGGVDATEERRTVVELLSDVDATKERINH</sequence>
<keyword evidence="2" id="KW-1185">Reference proteome</keyword>
<reference evidence="1 2" key="1">
    <citation type="submission" date="2024-01" db="EMBL/GenBank/DDBJ databases">
        <title>The genomes of 5 underutilized Papilionoideae crops provide insights into root nodulation and disease resistance.</title>
        <authorList>
            <person name="Yuan L."/>
        </authorList>
    </citation>
    <scope>NUCLEOTIDE SEQUENCE [LARGE SCALE GENOMIC DNA]</scope>
    <source>
        <strain evidence="1">LY-2023</strain>
        <tissue evidence="1">Leaf</tissue>
    </source>
</reference>